<dbReference type="GO" id="GO:0015562">
    <property type="term" value="F:efflux transmembrane transporter activity"/>
    <property type="evidence" value="ECO:0007669"/>
    <property type="project" value="TreeGrafter"/>
</dbReference>
<dbReference type="GO" id="GO:1990281">
    <property type="term" value="C:efflux pump complex"/>
    <property type="evidence" value="ECO:0007669"/>
    <property type="project" value="TreeGrafter"/>
</dbReference>
<dbReference type="Proteomes" id="UP000253345">
    <property type="component" value="Unassembled WGS sequence"/>
</dbReference>
<accession>A0A368YTF2</accession>
<dbReference type="Gene3D" id="2.40.50.100">
    <property type="match status" value="1"/>
</dbReference>
<feature type="signal peptide" evidence="2">
    <location>
        <begin position="1"/>
        <end position="23"/>
    </location>
</feature>
<dbReference type="Pfam" id="PF25954">
    <property type="entry name" value="Beta-barrel_RND_2"/>
    <property type="match status" value="1"/>
</dbReference>
<proteinExistence type="inferred from homology"/>
<name>A0A368YTF2_9RHOB</name>
<evidence type="ECO:0000313" key="5">
    <source>
        <dbReference type="EMBL" id="RCW82858.1"/>
    </source>
</evidence>
<dbReference type="RefSeq" id="WP_114349538.1">
    <property type="nucleotide sequence ID" value="NZ_QPJL01000011.1"/>
</dbReference>
<dbReference type="InterPro" id="IPR006143">
    <property type="entry name" value="RND_pump_MFP"/>
</dbReference>
<feature type="domain" description="CusB-like beta-barrel" evidence="4">
    <location>
        <begin position="216"/>
        <end position="271"/>
    </location>
</feature>
<dbReference type="PANTHER" id="PTHR30469">
    <property type="entry name" value="MULTIDRUG RESISTANCE PROTEIN MDTA"/>
    <property type="match status" value="1"/>
</dbReference>
<dbReference type="InterPro" id="IPR058792">
    <property type="entry name" value="Beta-barrel_RND_2"/>
</dbReference>
<keyword evidence="6" id="KW-1185">Reference proteome</keyword>
<dbReference type="InterPro" id="IPR058625">
    <property type="entry name" value="MdtA-like_BSH"/>
</dbReference>
<dbReference type="Gene3D" id="1.10.287.470">
    <property type="entry name" value="Helix hairpin bin"/>
    <property type="match status" value="1"/>
</dbReference>
<organism evidence="5 6">
    <name type="scientific">Paracoccus lutimaris</name>
    <dbReference type="NCBI Taxonomy" id="1490030"/>
    <lineage>
        <taxon>Bacteria</taxon>
        <taxon>Pseudomonadati</taxon>
        <taxon>Pseudomonadota</taxon>
        <taxon>Alphaproteobacteria</taxon>
        <taxon>Rhodobacterales</taxon>
        <taxon>Paracoccaceae</taxon>
        <taxon>Paracoccus</taxon>
    </lineage>
</organism>
<comment type="caution">
    <text evidence="5">The sequence shown here is derived from an EMBL/GenBank/DDBJ whole genome shotgun (WGS) entry which is preliminary data.</text>
</comment>
<dbReference type="Gene3D" id="2.40.30.170">
    <property type="match status" value="1"/>
</dbReference>
<evidence type="ECO:0000259" key="3">
    <source>
        <dbReference type="Pfam" id="PF25917"/>
    </source>
</evidence>
<dbReference type="Pfam" id="PF25917">
    <property type="entry name" value="BSH_RND"/>
    <property type="match status" value="1"/>
</dbReference>
<dbReference type="Gene3D" id="2.40.420.20">
    <property type="match status" value="1"/>
</dbReference>
<evidence type="ECO:0000259" key="4">
    <source>
        <dbReference type="Pfam" id="PF25954"/>
    </source>
</evidence>
<evidence type="ECO:0000256" key="2">
    <source>
        <dbReference type="SAM" id="SignalP"/>
    </source>
</evidence>
<gene>
    <name evidence="5" type="ORF">DFP89_11162</name>
</gene>
<evidence type="ECO:0000313" key="6">
    <source>
        <dbReference type="Proteomes" id="UP000253345"/>
    </source>
</evidence>
<protein>
    <submittedName>
        <fullName evidence="5">RND family efflux transporter MFP subunit</fullName>
    </submittedName>
</protein>
<dbReference type="SUPFAM" id="SSF111369">
    <property type="entry name" value="HlyD-like secretion proteins"/>
    <property type="match status" value="1"/>
</dbReference>
<evidence type="ECO:0000256" key="1">
    <source>
        <dbReference type="ARBA" id="ARBA00009477"/>
    </source>
</evidence>
<feature type="domain" description="Multidrug resistance protein MdtA-like barrel-sandwich hybrid" evidence="3">
    <location>
        <begin position="71"/>
        <end position="202"/>
    </location>
</feature>
<dbReference type="EMBL" id="QPJL01000011">
    <property type="protein sequence ID" value="RCW82858.1"/>
    <property type="molecule type" value="Genomic_DNA"/>
</dbReference>
<comment type="similarity">
    <text evidence="1">Belongs to the membrane fusion protein (MFP) (TC 8.A.1) family.</text>
</comment>
<reference evidence="5 6" key="1">
    <citation type="submission" date="2018-07" db="EMBL/GenBank/DDBJ databases">
        <title>Genomic Encyclopedia of Type Strains, Phase III (KMG-III): the genomes of soil and plant-associated and newly described type strains.</title>
        <authorList>
            <person name="Whitman W."/>
        </authorList>
    </citation>
    <scope>NUCLEOTIDE SEQUENCE [LARGE SCALE GENOMIC DNA]</scope>
    <source>
        <strain evidence="5 6">CECT 8525</strain>
    </source>
</reference>
<dbReference type="AlphaFoldDB" id="A0A368YTF2"/>
<dbReference type="PANTHER" id="PTHR30469:SF15">
    <property type="entry name" value="HLYD FAMILY OF SECRETION PROTEINS"/>
    <property type="match status" value="1"/>
</dbReference>
<dbReference type="OrthoDB" id="9813967at2"/>
<sequence>MRRKTVLVAALAALMAATVAVVAALALHRKSADRDTGSMPRPVASIIVDDAALPEHSVPGTISAKIDVALGFQTLGRVTARNVDVGSLVRQGDVLATLNPDDLQGDVRAAQAEVEAAAVEMVTARATAERTRALVKREVASTAQLEQAERALAAAMAADQQARSELIRALDAAGFAEIKAPFDGVISAVHVNAGAVVSAGEPVIQLSAQEGLEAVIDLPEAALSRVKIGDPYEVWAGFEPNTREPARITQIEPVADPVTRTRRIHLALDDDASFRLGALIRARPVSTGAPLLSLPRLAILNQDGQEQVWIVHRDGARATVDIRNVETSGLAHDGHIDIAAGLSPGDEVVIRGIHSLTPGQPVGRSVLP</sequence>
<dbReference type="NCBIfam" id="TIGR01730">
    <property type="entry name" value="RND_mfp"/>
    <property type="match status" value="1"/>
</dbReference>
<feature type="chain" id="PRO_5016852583" evidence="2">
    <location>
        <begin position="24"/>
        <end position="368"/>
    </location>
</feature>
<keyword evidence="2" id="KW-0732">Signal</keyword>